<proteinExistence type="predicted"/>
<reference evidence="1 2" key="1">
    <citation type="journal article" date="2014" name="Proc. Natl. Acad. Sci. U.S.A.">
        <title>Trajectory and genomic determinants of fungal-pathogen speciation and host adaptation.</title>
        <authorList>
            <person name="Hu X."/>
            <person name="Xiao G."/>
            <person name="Zheng P."/>
            <person name="Shang Y."/>
            <person name="Su Y."/>
            <person name="Zhang X."/>
            <person name="Liu X."/>
            <person name="Zhan S."/>
            <person name="St Leger R.J."/>
            <person name="Wang C."/>
        </authorList>
    </citation>
    <scope>NUCLEOTIDE SEQUENCE [LARGE SCALE GENOMIC DNA]</scope>
    <source>
        <strain evidence="1 2">ARSEF 1941</strain>
    </source>
</reference>
<protein>
    <submittedName>
        <fullName evidence="1">Uncharacterized protein</fullName>
    </submittedName>
</protein>
<dbReference type="Proteomes" id="UP000030816">
    <property type="component" value="Unassembled WGS sequence"/>
</dbReference>
<keyword evidence="2" id="KW-1185">Reference proteome</keyword>
<dbReference type="EMBL" id="AZHE01000021">
    <property type="protein sequence ID" value="KHN95659.1"/>
    <property type="molecule type" value="Genomic_DNA"/>
</dbReference>
<organism evidence="1 2">
    <name type="scientific">Metarhizium album (strain ARSEF 1941)</name>
    <dbReference type="NCBI Taxonomy" id="1081103"/>
    <lineage>
        <taxon>Eukaryota</taxon>
        <taxon>Fungi</taxon>
        <taxon>Dikarya</taxon>
        <taxon>Ascomycota</taxon>
        <taxon>Pezizomycotina</taxon>
        <taxon>Sordariomycetes</taxon>
        <taxon>Hypocreomycetidae</taxon>
        <taxon>Hypocreales</taxon>
        <taxon>Clavicipitaceae</taxon>
        <taxon>Metarhizium</taxon>
    </lineage>
</organism>
<dbReference type="HOGENOM" id="CLU_1555621_0_0_1"/>
<gene>
    <name evidence="1" type="ORF">MAM_06500</name>
</gene>
<name>A0A0B2WPV2_METAS</name>
<accession>A0A0B2WPV2</accession>
<dbReference type="RefSeq" id="XP_040676725.1">
    <property type="nucleotide sequence ID" value="XM_040825298.1"/>
</dbReference>
<dbReference type="GeneID" id="63740955"/>
<evidence type="ECO:0000313" key="1">
    <source>
        <dbReference type="EMBL" id="KHN95659.1"/>
    </source>
</evidence>
<dbReference type="AlphaFoldDB" id="A0A0B2WPV2"/>
<comment type="caution">
    <text evidence="1">The sequence shown here is derived from an EMBL/GenBank/DDBJ whole genome shotgun (WGS) entry which is preliminary data.</text>
</comment>
<evidence type="ECO:0000313" key="2">
    <source>
        <dbReference type="Proteomes" id="UP000030816"/>
    </source>
</evidence>
<sequence length="172" mass="19305">MSEAAKSFRVGALAVPLNSSSTPVENWVIAVSSENDVQWVGVKALENGGNIQFENFKSSAGPPTIVGSWASLFFGVVDKDQAASIIRTFTELPEKFKETNKAWTPENYLSAIWDVVHRGAWAKDHKNIDIDHGYREIQLAVNRARDNRQNWSMKSDLSWRGQTPLTAFLMRH</sequence>